<dbReference type="EMBL" id="VGIR01000044">
    <property type="protein sequence ID" value="MBM3331800.1"/>
    <property type="molecule type" value="Genomic_DNA"/>
</dbReference>
<evidence type="ECO:0000313" key="1">
    <source>
        <dbReference type="EMBL" id="MBM3331800.1"/>
    </source>
</evidence>
<evidence type="ECO:0000313" key="2">
    <source>
        <dbReference type="Proteomes" id="UP000779900"/>
    </source>
</evidence>
<proteinExistence type="predicted"/>
<organism evidence="1 2">
    <name type="scientific">candidate division WOR-3 bacterium</name>
    <dbReference type="NCBI Taxonomy" id="2052148"/>
    <lineage>
        <taxon>Bacteria</taxon>
        <taxon>Bacteria division WOR-3</taxon>
    </lineage>
</organism>
<dbReference type="AlphaFoldDB" id="A0A938BRN3"/>
<name>A0A938BRN3_UNCW3</name>
<dbReference type="InterPro" id="IPR027417">
    <property type="entry name" value="P-loop_NTPase"/>
</dbReference>
<sequence>MKRMTNGLAGRLITIEGVTGAGKSYFTRHLAKRLRGVHHMPVTILGGFGDQEVKEDQLPHITLFVRQLMRVGGRFLGLPWLCETTLLLAEQAFYVETYLLPALRSGNVVLYVSYNDALVAYQLMRGASTGRTQDSLLRVLKQLIDLQFDPFHYPKQNLTVYVSAPDGTCFQRLLERDHRPVSAKDKKVIRLIKANYAKLYESRKYVVLIDNHGETDLSSEVEETALRIARMPPRAYA</sequence>
<dbReference type="Proteomes" id="UP000779900">
    <property type="component" value="Unassembled WGS sequence"/>
</dbReference>
<dbReference type="SUPFAM" id="SSF52540">
    <property type="entry name" value="P-loop containing nucleoside triphosphate hydrolases"/>
    <property type="match status" value="1"/>
</dbReference>
<protein>
    <recommendedName>
        <fullName evidence="3">Thymidylate kinase-like domain-containing protein</fullName>
    </recommendedName>
</protein>
<gene>
    <name evidence="1" type="ORF">FJY68_08120</name>
</gene>
<evidence type="ECO:0008006" key="3">
    <source>
        <dbReference type="Google" id="ProtNLM"/>
    </source>
</evidence>
<comment type="caution">
    <text evidence="1">The sequence shown here is derived from an EMBL/GenBank/DDBJ whole genome shotgun (WGS) entry which is preliminary data.</text>
</comment>
<reference evidence="1" key="1">
    <citation type="submission" date="2019-03" db="EMBL/GenBank/DDBJ databases">
        <title>Lake Tanganyika Metagenome-Assembled Genomes (MAGs).</title>
        <authorList>
            <person name="Tran P."/>
        </authorList>
    </citation>
    <scope>NUCLEOTIDE SEQUENCE</scope>
    <source>
        <strain evidence="1">K_DeepCast_150m_m2_040</strain>
    </source>
</reference>
<accession>A0A938BRN3</accession>
<dbReference type="Gene3D" id="3.40.50.300">
    <property type="entry name" value="P-loop containing nucleotide triphosphate hydrolases"/>
    <property type="match status" value="1"/>
</dbReference>